<evidence type="ECO:0000313" key="6">
    <source>
        <dbReference type="Proteomes" id="UP000314983"/>
    </source>
</evidence>
<evidence type="ECO:0000256" key="1">
    <source>
        <dbReference type="ARBA" id="ARBA00022734"/>
    </source>
</evidence>
<feature type="transmembrane region" description="Helical" evidence="3">
    <location>
        <begin position="35"/>
        <end position="55"/>
    </location>
</feature>
<dbReference type="PROSITE" id="PS50041">
    <property type="entry name" value="C_TYPE_LECTIN_2"/>
    <property type="match status" value="1"/>
</dbReference>
<dbReference type="InterPro" id="IPR001304">
    <property type="entry name" value="C-type_lectin-like"/>
</dbReference>
<dbReference type="CDD" id="cd03590">
    <property type="entry name" value="CLECT_DC-SIGN_like"/>
    <property type="match status" value="1"/>
</dbReference>
<reference evidence="5" key="3">
    <citation type="submission" date="2020-05" db="EMBL/GenBank/DDBJ databases">
        <title>Electrophorus electricus (electric eel) genome, fEleEle1, primary haplotype.</title>
        <authorList>
            <person name="Myers G."/>
            <person name="Meyer A."/>
            <person name="Fedrigo O."/>
            <person name="Formenti G."/>
            <person name="Rhie A."/>
            <person name="Tracey A."/>
            <person name="Sims Y."/>
            <person name="Jarvis E.D."/>
        </authorList>
    </citation>
    <scope>NUCLEOTIDE SEQUENCE [LARGE SCALE GENOMIC DNA]</scope>
</reference>
<dbReference type="GO" id="GO:0030246">
    <property type="term" value="F:carbohydrate binding"/>
    <property type="evidence" value="ECO:0007669"/>
    <property type="project" value="UniProtKB-KW"/>
</dbReference>
<accession>A0A4W4HPP5</accession>
<gene>
    <name evidence="5" type="primary">LOC113584834</name>
</gene>
<organism evidence="5 6">
    <name type="scientific">Electrophorus electricus</name>
    <name type="common">Electric eel</name>
    <name type="synonym">Gymnotus electricus</name>
    <dbReference type="NCBI Taxonomy" id="8005"/>
    <lineage>
        <taxon>Eukaryota</taxon>
        <taxon>Metazoa</taxon>
        <taxon>Chordata</taxon>
        <taxon>Craniata</taxon>
        <taxon>Vertebrata</taxon>
        <taxon>Euteleostomi</taxon>
        <taxon>Actinopterygii</taxon>
        <taxon>Neopterygii</taxon>
        <taxon>Teleostei</taxon>
        <taxon>Ostariophysi</taxon>
        <taxon>Gymnotiformes</taxon>
        <taxon>Gymnotoidei</taxon>
        <taxon>Gymnotidae</taxon>
        <taxon>Electrophorus</taxon>
    </lineage>
</organism>
<dbReference type="RefSeq" id="XP_026877816.2">
    <property type="nucleotide sequence ID" value="XM_027022015.2"/>
</dbReference>
<dbReference type="SUPFAM" id="SSF56436">
    <property type="entry name" value="C-type lectin-like"/>
    <property type="match status" value="1"/>
</dbReference>
<evidence type="ECO:0000256" key="3">
    <source>
        <dbReference type="SAM" id="Phobius"/>
    </source>
</evidence>
<reference evidence="5" key="5">
    <citation type="submission" date="2025-09" db="UniProtKB">
        <authorList>
            <consortium name="Ensembl"/>
        </authorList>
    </citation>
    <scope>IDENTIFICATION</scope>
</reference>
<keyword evidence="3" id="KW-1133">Transmembrane helix</keyword>
<dbReference type="PROSITE" id="PS00615">
    <property type="entry name" value="C_TYPE_LECTIN_1"/>
    <property type="match status" value="1"/>
</dbReference>
<dbReference type="OMA" id="PTFWDEG"/>
<dbReference type="GeneID" id="113584834"/>
<dbReference type="InterPro" id="IPR016186">
    <property type="entry name" value="C-type_lectin-like/link_sf"/>
</dbReference>
<dbReference type="InterPro" id="IPR033989">
    <property type="entry name" value="CD209-like_CTLD"/>
</dbReference>
<dbReference type="Proteomes" id="UP000314983">
    <property type="component" value="Chromosome 18"/>
</dbReference>
<dbReference type="Gene3D" id="3.10.100.10">
    <property type="entry name" value="Mannose-Binding Protein A, subunit A"/>
    <property type="match status" value="1"/>
</dbReference>
<protein>
    <recommendedName>
        <fullName evidence="4">C-type lectin domain-containing protein</fullName>
    </recommendedName>
</protein>
<reference evidence="6" key="1">
    <citation type="journal article" date="2014" name="Science">
        <title>Nonhuman genetics. Genomic basis for the convergent evolution of electric organs.</title>
        <authorList>
            <person name="Gallant J.R."/>
            <person name="Traeger L.L."/>
            <person name="Volkening J.D."/>
            <person name="Moffett H."/>
            <person name="Chen P.H."/>
            <person name="Novina C.D."/>
            <person name="Phillips G.N.Jr."/>
            <person name="Anand R."/>
            <person name="Wells G.B."/>
            <person name="Pinch M."/>
            <person name="Guth R."/>
            <person name="Unguez G.A."/>
            <person name="Albert J.S."/>
            <person name="Zakon H.H."/>
            <person name="Samanta M.P."/>
            <person name="Sussman M.R."/>
        </authorList>
    </citation>
    <scope>NUCLEOTIDE SEQUENCE [LARGE SCALE GENOMIC DNA]</scope>
</reference>
<dbReference type="InterPro" id="IPR016187">
    <property type="entry name" value="CTDL_fold"/>
</dbReference>
<reference evidence="6" key="2">
    <citation type="journal article" date="2017" name="Sci. Adv.">
        <title>A tail of two voltages: Proteomic comparison of the three electric organs of the electric eel.</title>
        <authorList>
            <person name="Traeger L.L."/>
            <person name="Sabat G."/>
            <person name="Barrett-Wilt G.A."/>
            <person name="Wells G.B."/>
            <person name="Sussman M.R."/>
        </authorList>
    </citation>
    <scope>NUCLEOTIDE SEQUENCE [LARGE SCALE GENOMIC DNA]</scope>
</reference>
<keyword evidence="2" id="KW-1015">Disulfide bond</keyword>
<dbReference type="PANTHER" id="PTHR46746:SF9">
    <property type="entry name" value="CD209 ANTIGEN-LIKE PROTEIN C-LIKE"/>
    <property type="match status" value="1"/>
</dbReference>
<dbReference type="KEGG" id="eee:113584834"/>
<evidence type="ECO:0000256" key="2">
    <source>
        <dbReference type="ARBA" id="ARBA00023157"/>
    </source>
</evidence>
<keyword evidence="3" id="KW-0812">Transmembrane</keyword>
<dbReference type="AlphaFoldDB" id="A0A4W4HPP5"/>
<name>A0A4W4HPP5_ELEEL</name>
<feature type="domain" description="C-type lectin" evidence="4">
    <location>
        <begin position="105"/>
        <end position="228"/>
    </location>
</feature>
<dbReference type="Ensembl" id="ENSEEET00000051300.2">
    <property type="protein sequence ID" value="ENSEEEP00000050746.2"/>
    <property type="gene ID" value="ENSEEEG00000023844.2"/>
</dbReference>
<evidence type="ECO:0000313" key="5">
    <source>
        <dbReference type="Ensembl" id="ENSEEEP00000050746.2"/>
    </source>
</evidence>
<dbReference type="PANTHER" id="PTHR46746">
    <property type="entry name" value="KILLER CELL LECTIN-LIKE RECEPTOR SUBFAMILY F MEMBER 2"/>
    <property type="match status" value="1"/>
</dbReference>
<proteinExistence type="predicted"/>
<evidence type="ECO:0000259" key="4">
    <source>
        <dbReference type="PROSITE" id="PS50041"/>
    </source>
</evidence>
<keyword evidence="1" id="KW-0430">Lectin</keyword>
<keyword evidence="6" id="KW-1185">Reference proteome</keyword>
<dbReference type="Pfam" id="PF00059">
    <property type="entry name" value="Lectin_C"/>
    <property type="match status" value="1"/>
</dbReference>
<reference evidence="5" key="4">
    <citation type="submission" date="2025-08" db="UniProtKB">
        <authorList>
            <consortium name="Ensembl"/>
        </authorList>
    </citation>
    <scope>IDENTIFICATION</scope>
</reference>
<sequence length="233" mass="26974">METVGYDKFSSSDSEISHQHHHQPFYTQNRHNRKVFIMLGVLSVFLLILTLTVGIKFSQVSKQMSEVTLSLQAVKDSVKAAQTGVLHPDALAPVRGPCEEDWTFYKGKCYLLSRLRKKWHDAEKACNQQRAHLLVVNNADELDYISQLVGLNENYWIGLVEKEDEGDWSWVDGTDFKSTEHFWDERQPDDWDVRVDGEDCGQLHAKHTLKRNMWNDADCTLSYKYICEGTPRH</sequence>
<dbReference type="SMART" id="SM00034">
    <property type="entry name" value="CLECT"/>
    <property type="match status" value="1"/>
</dbReference>
<dbReference type="InterPro" id="IPR051379">
    <property type="entry name" value="C-type_Lectin_Receptor_IMM"/>
</dbReference>
<dbReference type="GeneTree" id="ENSGT00940000164508"/>
<dbReference type="InterPro" id="IPR018378">
    <property type="entry name" value="C-type_lectin_CS"/>
</dbReference>
<keyword evidence="3" id="KW-0472">Membrane</keyword>